<proteinExistence type="inferred from homology"/>
<dbReference type="Gene3D" id="3.40.50.720">
    <property type="entry name" value="NAD(P)-binding Rossmann-like Domain"/>
    <property type="match status" value="1"/>
</dbReference>
<sequence length="337" mass="35662">MRIGLVGTGRIGASHAAALAARPEVSELVLSDVDRDRAASVAATVGATVVDDIDTLLTPGGLDGLVVAAATSAHAKLIVSGVRAGIPVFCEKPVAPDVAETVEVLREVAGADTPVQIGFMRRFDPGYTRARHALRDGTLGELHRVHAVTCDATPPPAEYVPHSGGIFRDCHVHDFDAVRWVTGREFAEVQAFGANRGAAYFAEAGDVDTTAAVLRMDDQTVVTLQGSRYNGAGYDVRLELAGSEGTVAVGLDDRSALVSAEPGAEFPRGEPFREFWPRFTPAYEAEIAEFLRVANGEVASPCTVEDALEAVLVADAADRSMREGRTVRLSEVRPEEG</sequence>
<dbReference type="InterPro" id="IPR000683">
    <property type="entry name" value="Gfo/Idh/MocA-like_OxRdtase_N"/>
</dbReference>
<name>A0A7W7W5N2_9ACTN</name>
<keyword evidence="2 5" id="KW-0560">Oxidoreductase</keyword>
<evidence type="ECO:0000256" key="1">
    <source>
        <dbReference type="ARBA" id="ARBA00010928"/>
    </source>
</evidence>
<keyword evidence="6" id="KW-1185">Reference proteome</keyword>
<gene>
    <name evidence="5" type="ORF">F4561_004854</name>
</gene>
<evidence type="ECO:0000259" key="4">
    <source>
        <dbReference type="Pfam" id="PF22725"/>
    </source>
</evidence>
<dbReference type="InterPro" id="IPR055170">
    <property type="entry name" value="GFO_IDH_MocA-like_dom"/>
</dbReference>
<evidence type="ECO:0000313" key="5">
    <source>
        <dbReference type="EMBL" id="MBB4934034.1"/>
    </source>
</evidence>
<dbReference type="PANTHER" id="PTHR42840:SF3">
    <property type="entry name" value="BINDING ROSSMANN FOLD OXIDOREDUCTASE, PUTATIVE (AFU_ORTHOLOGUE AFUA_2G10240)-RELATED"/>
    <property type="match status" value="1"/>
</dbReference>
<comment type="caution">
    <text evidence="5">The sequence shown here is derived from an EMBL/GenBank/DDBJ whole genome shotgun (WGS) entry which is preliminary data.</text>
</comment>
<reference evidence="5 6" key="1">
    <citation type="submission" date="2020-08" db="EMBL/GenBank/DDBJ databases">
        <title>Sequencing the genomes of 1000 actinobacteria strains.</title>
        <authorList>
            <person name="Klenk H.-P."/>
        </authorList>
    </citation>
    <scope>NUCLEOTIDE SEQUENCE [LARGE SCALE GENOMIC DNA]</scope>
    <source>
        <strain evidence="5 6">DSM 102030</strain>
    </source>
</reference>
<dbReference type="GO" id="GO:0050112">
    <property type="term" value="F:inositol 2-dehydrogenase (NAD+) activity"/>
    <property type="evidence" value="ECO:0007669"/>
    <property type="project" value="UniProtKB-EC"/>
</dbReference>
<accession>A0A7W7W5N2</accession>
<organism evidence="5 6">
    <name type="scientific">Lipingzhangella halophila</name>
    <dbReference type="NCBI Taxonomy" id="1783352"/>
    <lineage>
        <taxon>Bacteria</taxon>
        <taxon>Bacillati</taxon>
        <taxon>Actinomycetota</taxon>
        <taxon>Actinomycetes</taxon>
        <taxon>Streptosporangiales</taxon>
        <taxon>Nocardiopsidaceae</taxon>
        <taxon>Lipingzhangella</taxon>
    </lineage>
</organism>
<dbReference type="InterPro" id="IPR036291">
    <property type="entry name" value="NAD(P)-bd_dom_sf"/>
</dbReference>
<dbReference type="SUPFAM" id="SSF55347">
    <property type="entry name" value="Glyceraldehyde-3-phosphate dehydrogenase-like, C-terminal domain"/>
    <property type="match status" value="1"/>
</dbReference>
<dbReference type="Pfam" id="PF22725">
    <property type="entry name" value="GFO_IDH_MocA_C3"/>
    <property type="match status" value="1"/>
</dbReference>
<protein>
    <submittedName>
        <fullName evidence="5">Myo-inositol 2-dehydrogenase/D-chiro-inositol 1-dehydrogenase</fullName>
        <ecNumber evidence="5">1.1.1.18</ecNumber>
        <ecNumber evidence="5">1.1.1.369</ecNumber>
    </submittedName>
</protein>
<dbReference type="GO" id="GO:0000166">
    <property type="term" value="F:nucleotide binding"/>
    <property type="evidence" value="ECO:0007669"/>
    <property type="project" value="InterPro"/>
</dbReference>
<dbReference type="Gene3D" id="3.30.360.10">
    <property type="entry name" value="Dihydrodipicolinate Reductase, domain 2"/>
    <property type="match status" value="1"/>
</dbReference>
<dbReference type="EC" id="1.1.1.369" evidence="5"/>
<feature type="domain" description="GFO/IDH/MocA-like oxidoreductase" evidence="4">
    <location>
        <begin position="127"/>
        <end position="247"/>
    </location>
</feature>
<dbReference type="SUPFAM" id="SSF51735">
    <property type="entry name" value="NAD(P)-binding Rossmann-fold domains"/>
    <property type="match status" value="1"/>
</dbReference>
<dbReference type="RefSeq" id="WP_184581769.1">
    <property type="nucleotide sequence ID" value="NZ_JACHJT010000001.1"/>
</dbReference>
<dbReference type="EMBL" id="JACHJT010000001">
    <property type="protein sequence ID" value="MBB4934034.1"/>
    <property type="molecule type" value="Genomic_DNA"/>
</dbReference>
<evidence type="ECO:0000259" key="3">
    <source>
        <dbReference type="Pfam" id="PF01408"/>
    </source>
</evidence>
<evidence type="ECO:0000313" key="6">
    <source>
        <dbReference type="Proteomes" id="UP000523007"/>
    </source>
</evidence>
<dbReference type="PANTHER" id="PTHR42840">
    <property type="entry name" value="NAD(P)-BINDING ROSSMANN-FOLD SUPERFAMILY PROTEIN-RELATED"/>
    <property type="match status" value="1"/>
</dbReference>
<dbReference type="EC" id="1.1.1.18" evidence="5"/>
<dbReference type="Pfam" id="PF01408">
    <property type="entry name" value="GFO_IDH_MocA"/>
    <property type="match status" value="1"/>
</dbReference>
<feature type="domain" description="Gfo/Idh/MocA-like oxidoreductase N-terminal" evidence="3">
    <location>
        <begin position="1"/>
        <end position="119"/>
    </location>
</feature>
<dbReference type="AlphaFoldDB" id="A0A7W7W5N2"/>
<comment type="similarity">
    <text evidence="1">Belongs to the Gfo/Idh/MocA family.</text>
</comment>
<dbReference type="Proteomes" id="UP000523007">
    <property type="component" value="Unassembled WGS sequence"/>
</dbReference>
<evidence type="ECO:0000256" key="2">
    <source>
        <dbReference type="ARBA" id="ARBA00023002"/>
    </source>
</evidence>